<dbReference type="Proteomes" id="UP001214638">
    <property type="component" value="Unassembled WGS sequence"/>
</dbReference>
<dbReference type="GO" id="GO:0020035">
    <property type="term" value="P:adhesion of symbiont to microvasculature"/>
    <property type="evidence" value="ECO:0007669"/>
    <property type="project" value="InterPro"/>
</dbReference>
<keyword evidence="1" id="KW-1133">Transmembrane helix</keyword>
<keyword evidence="2" id="KW-0732">Signal</keyword>
<feature type="signal peptide" evidence="2">
    <location>
        <begin position="1"/>
        <end position="25"/>
    </location>
</feature>
<sequence>MTPFALVMHLIIVFALVVYNGNTHATRFSSGTGATHFGILQRLKAGANAIKHAKKAVDSAEEALLPNIGISDVLDAPNKVKRAVGSATKKFNNNILGREVPYEQLSDGDAASINEEGLFNNPQDEETADIPENVSLEANMAQLERMVGIGGFHRAFLDSVTPEARNILSRSANSSYVRSYHDISQRVFIMLRNSFRLMNSFNDDGYEKMDLIDFQDGTDGDSENIGRTRRVSVAESLLQINAKAPTNGQTPNVKTINLQTRVKSSHPGQMKGNKILWWDKNPKIAQALLEKIIRLLGGDSKTHDVTKRLENMAMALGFAFVTGKAATANKRMVPLPITMATDMFWACGENPFLLGHIATAMLGYADFKAYFSTSPTRPYFSFLELIKSKSGQDFDNMCGIKRGSKYKKASNGMIKLKSKRSRTNAPIEPNARFLCDILEVLLDSIKLYMDKAGSLLIRYGVAYESSVGAVTNGKRMQVVLCSDPTDAAVVVRCNFQTSILNKSSSYKGLSESEAQILKAELKDAFDLFKIMSDVALDDGEMAQTWLKMLWDPRRYSAIFETALSYDKRMFNGELPNSWLASYQKYEKSKTKKEMKTSEKAPAKVNYPYTRLYQYMEAVGAKTWVNGNMNTVEGMYNFPPSVVISSPLNEKLKSMYKRNSTGLAHLFLYYILTLKSPGEEFSKNITSFGTGSLLTNIAESSNILIPRSVKRGLKFLLKGGLRKKFRKQKSKATLLQILPTELLKRALTSITFVTHSLANFQINQSAERWGKGLMTGTEREKKSFVKGGYAKRLDDIIRKWSDEGYSKSIADKLRQGDELSEADLKTADFHTIRHSESLKWDKHLNNEILKGYDEFLGLASIKVLDAKSSLLYAIVKDSRENLEKNLEDTIFYGRVVQAAKFNNKFKRFLKRVESAGKILLTSSSREVEHAVWFGVKFDYDKIVTIVEELVEVGKKLGTEELYTLEEAFTDIIDDLASIISNAESRDPPGVIENYGMPSISPLYTKMSVEEQKSEFQHSMCQHHCGAIWKALLGFTMSTLRSPASIEAFENMLSKDKSLNDMNKPEYVNNLRFVLKGDSMLHLYDSMLPKKMKDELRSIRYGRGFFFANIVKMASKLLEKMGFRYTSNLFRVQAPYFGNFINDWADARKKSKKQAIFAALTMGTMATYSVLQCAEIAQHARDIGSGPVEECWYLLKPPRQFCTVLPVTKIAKTTFQIGIQDAFSVTVLAAIGPYLFLPMGIISTWSILKHQFKIIHRLNLAASSVFKKMWRKVTSGKVAHKLANWFKNSKKHRKKIESEGRLAAQNAKKNGKATTDPSQFTVSDELLANEDIFSYTSF</sequence>
<gene>
    <name evidence="3" type="ORF">BdWA1_000569</name>
</gene>
<keyword evidence="4" id="KW-1185">Reference proteome</keyword>
<evidence type="ECO:0000313" key="4">
    <source>
        <dbReference type="Proteomes" id="UP001214638"/>
    </source>
</evidence>
<dbReference type="Pfam" id="PF03805">
    <property type="entry name" value="CLAG"/>
    <property type="match status" value="1"/>
</dbReference>
<dbReference type="InterPro" id="IPR005553">
    <property type="entry name" value="CLAG"/>
</dbReference>
<accession>A0AAD9PNC0</accession>
<dbReference type="GeneID" id="94334867"/>
<evidence type="ECO:0000256" key="2">
    <source>
        <dbReference type="SAM" id="SignalP"/>
    </source>
</evidence>
<comment type="caution">
    <text evidence="3">The sequence shown here is derived from an EMBL/GenBank/DDBJ whole genome shotgun (WGS) entry which is preliminary data.</text>
</comment>
<evidence type="ECO:0000313" key="3">
    <source>
        <dbReference type="EMBL" id="KAK2197567.1"/>
    </source>
</evidence>
<evidence type="ECO:0000256" key="1">
    <source>
        <dbReference type="SAM" id="Phobius"/>
    </source>
</evidence>
<reference evidence="3" key="1">
    <citation type="journal article" date="2023" name="Nat. Microbiol.">
        <title>Babesia duncani multi-omics identifies virulence factors and drug targets.</title>
        <authorList>
            <person name="Singh P."/>
            <person name="Lonardi S."/>
            <person name="Liang Q."/>
            <person name="Vydyam P."/>
            <person name="Khabirova E."/>
            <person name="Fang T."/>
            <person name="Gihaz S."/>
            <person name="Thekkiniath J."/>
            <person name="Munshi M."/>
            <person name="Abel S."/>
            <person name="Ciampossin L."/>
            <person name="Batugedara G."/>
            <person name="Gupta M."/>
            <person name="Lu X.M."/>
            <person name="Lenz T."/>
            <person name="Chakravarty S."/>
            <person name="Cornillot E."/>
            <person name="Hu Y."/>
            <person name="Ma W."/>
            <person name="Gonzalez L.M."/>
            <person name="Sanchez S."/>
            <person name="Estrada K."/>
            <person name="Sanchez-Flores A."/>
            <person name="Montero E."/>
            <person name="Harb O.S."/>
            <person name="Le Roch K.G."/>
            <person name="Mamoun C.B."/>
        </authorList>
    </citation>
    <scope>NUCLEOTIDE SEQUENCE</scope>
    <source>
        <strain evidence="3">WA1</strain>
    </source>
</reference>
<dbReference type="RefSeq" id="XP_067804409.1">
    <property type="nucleotide sequence ID" value="XM_067945618.1"/>
</dbReference>
<name>A0AAD9PNC0_9APIC</name>
<keyword evidence="1" id="KW-0812">Transmembrane</keyword>
<feature type="chain" id="PRO_5041940008" evidence="2">
    <location>
        <begin position="26"/>
        <end position="1336"/>
    </location>
</feature>
<protein>
    <submittedName>
        <fullName evidence="3">Cytoadherence-linked asexual protein</fullName>
    </submittedName>
</protein>
<feature type="transmembrane region" description="Helical" evidence="1">
    <location>
        <begin position="1220"/>
        <end position="1246"/>
    </location>
</feature>
<proteinExistence type="predicted"/>
<dbReference type="EMBL" id="JALLKP010000001">
    <property type="protein sequence ID" value="KAK2197567.1"/>
    <property type="molecule type" value="Genomic_DNA"/>
</dbReference>
<keyword evidence="1" id="KW-0472">Membrane</keyword>
<organism evidence="3 4">
    <name type="scientific">Babesia duncani</name>
    <dbReference type="NCBI Taxonomy" id="323732"/>
    <lineage>
        <taxon>Eukaryota</taxon>
        <taxon>Sar</taxon>
        <taxon>Alveolata</taxon>
        <taxon>Apicomplexa</taxon>
        <taxon>Aconoidasida</taxon>
        <taxon>Piroplasmida</taxon>
        <taxon>Babesiidae</taxon>
        <taxon>Babesia</taxon>
    </lineage>
</organism>
<dbReference type="KEGG" id="bdw:94334867"/>